<accession>A0ABR1W7C4</accession>
<name>A0ABR1W7C4_9PEZI</name>
<reference evidence="1 2" key="1">
    <citation type="submission" date="2023-01" db="EMBL/GenBank/DDBJ databases">
        <title>Analysis of 21 Apiospora genomes using comparative genomics revels a genus with tremendous synthesis potential of carbohydrate active enzymes and secondary metabolites.</title>
        <authorList>
            <person name="Sorensen T."/>
        </authorList>
    </citation>
    <scope>NUCLEOTIDE SEQUENCE [LARGE SCALE GENOMIC DNA]</scope>
    <source>
        <strain evidence="1 2">CBS 114990</strain>
    </source>
</reference>
<dbReference type="EMBL" id="JAQQWN010000006">
    <property type="protein sequence ID" value="KAK8079382.1"/>
    <property type="molecule type" value="Genomic_DNA"/>
</dbReference>
<protein>
    <submittedName>
        <fullName evidence="1">Heterokaryon incompatibility protein (HET) domain-containing protein</fullName>
    </submittedName>
</protein>
<dbReference type="Proteomes" id="UP001433268">
    <property type="component" value="Unassembled WGS sequence"/>
</dbReference>
<evidence type="ECO:0000313" key="2">
    <source>
        <dbReference type="Proteomes" id="UP001433268"/>
    </source>
</evidence>
<dbReference type="GeneID" id="92044575"/>
<proteinExistence type="predicted"/>
<organism evidence="1 2">
    <name type="scientific">Apiospora hydei</name>
    <dbReference type="NCBI Taxonomy" id="1337664"/>
    <lineage>
        <taxon>Eukaryota</taxon>
        <taxon>Fungi</taxon>
        <taxon>Dikarya</taxon>
        <taxon>Ascomycota</taxon>
        <taxon>Pezizomycotina</taxon>
        <taxon>Sordariomycetes</taxon>
        <taxon>Xylariomycetidae</taxon>
        <taxon>Amphisphaeriales</taxon>
        <taxon>Apiosporaceae</taxon>
        <taxon>Apiospora</taxon>
    </lineage>
</organism>
<gene>
    <name evidence="1" type="ORF">PG997_007200</name>
</gene>
<comment type="caution">
    <text evidence="1">The sequence shown here is derived from an EMBL/GenBank/DDBJ whole genome shotgun (WGS) entry which is preliminary data.</text>
</comment>
<sequence length="162" mass="18845">MNRSNSPNISGHYSRHLRFETRMGSLSLGRIIPWNERRLNNCLNAELIELENENWAGAIRLLPSQLEELEQARSGRKVDLIEVAAGGVQEKDWPKVCEYTHKRYSFPECNYEGSPKGTEVYEFYFVLWVEWQDGIAYRKALGRVEKQAWLRVAQERISVTLG</sequence>
<dbReference type="RefSeq" id="XP_066666857.1">
    <property type="nucleotide sequence ID" value="XM_066811515.1"/>
</dbReference>
<evidence type="ECO:0000313" key="1">
    <source>
        <dbReference type="EMBL" id="KAK8079382.1"/>
    </source>
</evidence>
<keyword evidence="2" id="KW-1185">Reference proteome</keyword>